<keyword evidence="1" id="KW-0812">Transmembrane</keyword>
<gene>
    <name evidence="2" type="ORF">SAMN05660477_02309</name>
</gene>
<sequence>METFNEFDSQAKVPAKNTGDIISHAFETYKGVVLYAIVTMILYLIISFIIQAISGFNSQAIYEEAMISGGQIDYLAIPGLKTYYAISSLFGLLLSPLFLGLIYISHKVNTKQQVSFSDLFYAYKENLINIIVYSLITGIILTIGFTACLIPGLLLMPLFFIGYPILIFEKASAIDAISKAFNIAKENYGTFLGVAVLSAIISFAGIILCGIGLLATAPFYLTAAYSLYIAFVGLPKQITYNP</sequence>
<accession>A0A1T5FUV8</accession>
<keyword evidence="1" id="KW-0472">Membrane</keyword>
<feature type="transmembrane region" description="Helical" evidence="1">
    <location>
        <begin position="126"/>
        <end position="143"/>
    </location>
</feature>
<dbReference type="STRING" id="619805.SAMN05660477_02309"/>
<feature type="transmembrane region" description="Helical" evidence="1">
    <location>
        <begin position="219"/>
        <end position="235"/>
    </location>
</feature>
<reference evidence="2 3" key="1">
    <citation type="submission" date="2017-02" db="EMBL/GenBank/DDBJ databases">
        <authorList>
            <person name="Peterson S.W."/>
        </authorList>
    </citation>
    <scope>NUCLEOTIDE SEQUENCE [LARGE SCALE GENOMIC DNA]</scope>
    <source>
        <strain evidence="2 3">DSM 22323</strain>
    </source>
</reference>
<proteinExistence type="predicted"/>
<dbReference type="RefSeq" id="WP_079667515.1">
    <property type="nucleotide sequence ID" value="NZ_FUYZ01000008.1"/>
</dbReference>
<evidence type="ECO:0000313" key="2">
    <source>
        <dbReference type="EMBL" id="SKB99946.1"/>
    </source>
</evidence>
<dbReference type="Proteomes" id="UP000191112">
    <property type="component" value="Unassembled WGS sequence"/>
</dbReference>
<feature type="transmembrane region" description="Helical" evidence="1">
    <location>
        <begin position="83"/>
        <end position="105"/>
    </location>
</feature>
<feature type="transmembrane region" description="Helical" evidence="1">
    <location>
        <begin position="32"/>
        <end position="53"/>
    </location>
</feature>
<feature type="transmembrane region" description="Helical" evidence="1">
    <location>
        <begin position="189"/>
        <end position="213"/>
    </location>
</feature>
<evidence type="ECO:0000256" key="1">
    <source>
        <dbReference type="SAM" id="Phobius"/>
    </source>
</evidence>
<feature type="transmembrane region" description="Helical" evidence="1">
    <location>
        <begin position="149"/>
        <end position="168"/>
    </location>
</feature>
<dbReference type="AlphaFoldDB" id="A0A1T5FUV8"/>
<protein>
    <recommendedName>
        <fullName evidence="4">Beta-carotene 15,15'-monooxygenase</fullName>
    </recommendedName>
</protein>
<name>A0A1T5FUV8_9FLAO</name>
<keyword evidence="3" id="KW-1185">Reference proteome</keyword>
<dbReference type="EMBL" id="FUYZ01000008">
    <property type="protein sequence ID" value="SKB99946.1"/>
    <property type="molecule type" value="Genomic_DNA"/>
</dbReference>
<evidence type="ECO:0008006" key="4">
    <source>
        <dbReference type="Google" id="ProtNLM"/>
    </source>
</evidence>
<dbReference type="OrthoDB" id="1436627at2"/>
<keyword evidence="1" id="KW-1133">Transmembrane helix</keyword>
<organism evidence="2 3">
    <name type="scientific">Soonwooa buanensis</name>
    <dbReference type="NCBI Taxonomy" id="619805"/>
    <lineage>
        <taxon>Bacteria</taxon>
        <taxon>Pseudomonadati</taxon>
        <taxon>Bacteroidota</taxon>
        <taxon>Flavobacteriia</taxon>
        <taxon>Flavobacteriales</taxon>
        <taxon>Weeksellaceae</taxon>
        <taxon>Chryseobacterium group</taxon>
        <taxon>Soonwooa</taxon>
    </lineage>
</organism>
<evidence type="ECO:0000313" key="3">
    <source>
        <dbReference type="Proteomes" id="UP000191112"/>
    </source>
</evidence>